<reference evidence="1" key="2">
    <citation type="submission" date="2025-09" db="UniProtKB">
        <authorList>
            <consortium name="EnsemblPlants"/>
        </authorList>
    </citation>
    <scope>IDENTIFICATION</scope>
</reference>
<proteinExistence type="predicted"/>
<sequence length="172" mass="18521">MKHRRGGARFASWFGCMSQSAVAVADPLEKKQLPPYSPINATRGRRSISGKRRRSVPEEGAGGDAGGGVSKVKAKAAAAVAGGVHGLIKGFKSLSQMFTVYDHGEEEEEEAAEVHQEKEIEIGYPTDVKHIGHIGWDPTAGGMVSFNMPSPPLDPSIPWTPPRRRPHTTCTH</sequence>
<organism evidence="1 2">
    <name type="scientific">Avena sativa</name>
    <name type="common">Oat</name>
    <dbReference type="NCBI Taxonomy" id="4498"/>
    <lineage>
        <taxon>Eukaryota</taxon>
        <taxon>Viridiplantae</taxon>
        <taxon>Streptophyta</taxon>
        <taxon>Embryophyta</taxon>
        <taxon>Tracheophyta</taxon>
        <taxon>Spermatophyta</taxon>
        <taxon>Magnoliopsida</taxon>
        <taxon>Liliopsida</taxon>
        <taxon>Poales</taxon>
        <taxon>Poaceae</taxon>
        <taxon>BOP clade</taxon>
        <taxon>Pooideae</taxon>
        <taxon>Poodae</taxon>
        <taxon>Poeae</taxon>
        <taxon>Poeae Chloroplast Group 1 (Aveneae type)</taxon>
        <taxon>Aveninae</taxon>
        <taxon>Avena</taxon>
    </lineage>
</organism>
<keyword evidence="2" id="KW-1185">Reference proteome</keyword>
<reference evidence="1" key="1">
    <citation type="submission" date="2021-05" db="EMBL/GenBank/DDBJ databases">
        <authorList>
            <person name="Scholz U."/>
            <person name="Mascher M."/>
            <person name="Fiebig A."/>
        </authorList>
    </citation>
    <scope>NUCLEOTIDE SEQUENCE [LARGE SCALE GENOMIC DNA]</scope>
</reference>
<dbReference type="EnsemblPlants" id="AVESA.00010b.r2.7CG0714480.1">
    <property type="protein sequence ID" value="AVESA.00010b.r2.7CG0714480.1.CDS"/>
    <property type="gene ID" value="AVESA.00010b.r2.7CG0714480"/>
</dbReference>
<dbReference type="Proteomes" id="UP001732700">
    <property type="component" value="Chromosome 7C"/>
</dbReference>
<evidence type="ECO:0000313" key="2">
    <source>
        <dbReference type="Proteomes" id="UP001732700"/>
    </source>
</evidence>
<evidence type="ECO:0000313" key="1">
    <source>
        <dbReference type="EnsemblPlants" id="AVESA.00010b.r2.7CG0714480.1.CDS"/>
    </source>
</evidence>
<accession>A0ACD6AAJ6</accession>
<protein>
    <submittedName>
        <fullName evidence="1">Uncharacterized protein</fullName>
    </submittedName>
</protein>
<name>A0ACD6AAJ6_AVESA</name>